<keyword evidence="1" id="KW-1133">Transmembrane helix</keyword>
<proteinExistence type="predicted"/>
<dbReference type="Proteomes" id="UP000017081">
    <property type="component" value="Unassembled WGS sequence"/>
</dbReference>
<dbReference type="RefSeq" id="WP_023050266.1">
    <property type="nucleotide sequence ID" value="NZ_CP173065.2"/>
</dbReference>
<dbReference type="EMBL" id="AXZF01000028">
    <property type="protein sequence ID" value="ERT69358.1"/>
    <property type="molecule type" value="Genomic_DNA"/>
</dbReference>
<gene>
    <name evidence="2" type="ORF">HMPREF0202_00720</name>
</gene>
<protein>
    <submittedName>
        <fullName evidence="2">Uncharacterized protein</fullName>
    </submittedName>
</protein>
<dbReference type="AlphaFoldDB" id="U7VEW2"/>
<dbReference type="STRING" id="1319815.HMPREF0202_00720"/>
<keyword evidence="1" id="KW-0812">Transmembrane</keyword>
<sequence>MRSLDMKKYVLYFILMSMTGVMVLAGQAIGLQKQFIGAIPGMFLIIVLALGCFAVKDAFPKFPLPAYALSTIVGMIVSIPALSISKFFAPEIGTVEFMPLCTPLLAFAGISVGDKIEQLKAMSWKIVIIALVVFTTIFFACALIAQGVLRLQGAI</sequence>
<keyword evidence="3" id="KW-1185">Reference proteome</keyword>
<feature type="transmembrane region" description="Helical" evidence="1">
    <location>
        <begin position="97"/>
        <end position="114"/>
    </location>
</feature>
<evidence type="ECO:0000313" key="3">
    <source>
        <dbReference type="Proteomes" id="UP000017081"/>
    </source>
</evidence>
<name>U7VEW2_9FUSO</name>
<evidence type="ECO:0000313" key="2">
    <source>
        <dbReference type="EMBL" id="ERT69358.1"/>
    </source>
</evidence>
<keyword evidence="1" id="KW-0472">Membrane</keyword>
<dbReference type="GeneID" id="96967370"/>
<feature type="transmembrane region" description="Helical" evidence="1">
    <location>
        <begin position="35"/>
        <end position="55"/>
    </location>
</feature>
<feature type="transmembrane region" description="Helical" evidence="1">
    <location>
        <begin position="67"/>
        <end position="85"/>
    </location>
</feature>
<dbReference type="HOGENOM" id="CLU_132472_1_0_0"/>
<organism evidence="2 3">
    <name type="scientific">Cetobacterium somerae ATCC BAA-474</name>
    <dbReference type="NCBI Taxonomy" id="1319815"/>
    <lineage>
        <taxon>Bacteria</taxon>
        <taxon>Fusobacteriati</taxon>
        <taxon>Fusobacteriota</taxon>
        <taxon>Fusobacteriia</taxon>
        <taxon>Fusobacteriales</taxon>
        <taxon>Fusobacteriaceae</taxon>
        <taxon>Cetobacterium</taxon>
    </lineage>
</organism>
<reference evidence="2 3" key="1">
    <citation type="submission" date="2013-08" db="EMBL/GenBank/DDBJ databases">
        <authorList>
            <person name="Weinstock G."/>
            <person name="Sodergren E."/>
            <person name="Wylie T."/>
            <person name="Fulton L."/>
            <person name="Fulton R."/>
            <person name="Fronick C."/>
            <person name="O'Laughlin M."/>
            <person name="Godfrey J."/>
            <person name="Miner T."/>
            <person name="Herter B."/>
            <person name="Appelbaum E."/>
            <person name="Cordes M."/>
            <person name="Lek S."/>
            <person name="Wollam A."/>
            <person name="Pepin K.H."/>
            <person name="Palsikar V.B."/>
            <person name="Mitreva M."/>
            <person name="Wilson R.K."/>
        </authorList>
    </citation>
    <scope>NUCLEOTIDE SEQUENCE [LARGE SCALE GENOMIC DNA]</scope>
    <source>
        <strain evidence="2 3">ATCC BAA-474</strain>
    </source>
</reference>
<dbReference type="eggNOG" id="ENOG5031UAF">
    <property type="taxonomic scope" value="Bacteria"/>
</dbReference>
<comment type="caution">
    <text evidence="2">The sequence shown here is derived from an EMBL/GenBank/DDBJ whole genome shotgun (WGS) entry which is preliminary data.</text>
</comment>
<feature type="transmembrane region" description="Helical" evidence="1">
    <location>
        <begin position="126"/>
        <end position="149"/>
    </location>
</feature>
<evidence type="ECO:0000256" key="1">
    <source>
        <dbReference type="SAM" id="Phobius"/>
    </source>
</evidence>
<feature type="transmembrane region" description="Helical" evidence="1">
    <location>
        <begin position="9"/>
        <end position="29"/>
    </location>
</feature>
<accession>U7VEW2</accession>